<reference evidence="1" key="1">
    <citation type="journal article" date="2012" name="PLoS ONE">
        <title>Gene sets for utilization of primary and secondary nutrition supplies in the distal gut of endangered iberian lynx.</title>
        <authorList>
            <person name="Alcaide M."/>
            <person name="Messina E."/>
            <person name="Richter M."/>
            <person name="Bargiela R."/>
            <person name="Peplies J."/>
            <person name="Huws S.A."/>
            <person name="Newbold C.J."/>
            <person name="Golyshin P.N."/>
            <person name="Simon M.A."/>
            <person name="Lopez G."/>
            <person name="Yakimov M.M."/>
            <person name="Ferrer M."/>
        </authorList>
    </citation>
    <scope>NUCLEOTIDE SEQUENCE</scope>
</reference>
<sequence length="102" mass="11056">MTKEARVKKLGETLNGINEALEAVDLSEIPAEKLLDFKLKYTEALKGEYTGSGKAYQLNKGNIEAKDIVQAYGDLLARVQAGEISTEQASRESAVLANLLKA</sequence>
<protein>
    <submittedName>
        <fullName evidence="1">Uncharacterized protein</fullName>
    </submittedName>
</protein>
<comment type="caution">
    <text evidence="1">The sequence shown here is derived from an EMBL/GenBank/DDBJ whole genome shotgun (WGS) entry which is preliminary data.</text>
</comment>
<organism evidence="1">
    <name type="scientific">gut metagenome</name>
    <dbReference type="NCBI Taxonomy" id="749906"/>
    <lineage>
        <taxon>unclassified sequences</taxon>
        <taxon>metagenomes</taxon>
        <taxon>organismal metagenomes</taxon>
    </lineage>
</organism>
<accession>J9FV41</accession>
<proteinExistence type="predicted"/>
<evidence type="ECO:0000313" key="1">
    <source>
        <dbReference type="EMBL" id="EJW93447.1"/>
    </source>
</evidence>
<feature type="non-terminal residue" evidence="1">
    <location>
        <position position="102"/>
    </location>
</feature>
<gene>
    <name evidence="1" type="ORF">EVA_18446</name>
</gene>
<dbReference type="AlphaFoldDB" id="J9FV41"/>
<dbReference type="EMBL" id="AMCI01006969">
    <property type="protein sequence ID" value="EJW93447.1"/>
    <property type="molecule type" value="Genomic_DNA"/>
</dbReference>
<name>J9FV41_9ZZZZ</name>